<evidence type="ECO:0000313" key="1">
    <source>
        <dbReference type="EMBL" id="OSQ39697.1"/>
    </source>
</evidence>
<keyword evidence="2" id="KW-1185">Reference proteome</keyword>
<evidence type="ECO:0008006" key="3">
    <source>
        <dbReference type="Google" id="ProtNLM"/>
    </source>
</evidence>
<dbReference type="RefSeq" id="WP_085580792.1">
    <property type="nucleotide sequence ID" value="NZ_JFKA01000002.1"/>
</dbReference>
<name>A0A1Y2L3E8_9PROT</name>
<organism evidence="1 2">
    <name type="scientific">Thalassospira mesophila</name>
    <dbReference type="NCBI Taxonomy" id="1293891"/>
    <lineage>
        <taxon>Bacteria</taxon>
        <taxon>Pseudomonadati</taxon>
        <taxon>Pseudomonadota</taxon>
        <taxon>Alphaproteobacteria</taxon>
        <taxon>Rhodospirillales</taxon>
        <taxon>Thalassospiraceae</taxon>
        <taxon>Thalassospira</taxon>
    </lineage>
</organism>
<accession>A0A1Y2L3E8</accession>
<comment type="caution">
    <text evidence="1">The sequence shown here is derived from an EMBL/GenBank/DDBJ whole genome shotgun (WGS) entry which is preliminary data.</text>
</comment>
<reference evidence="1 2" key="1">
    <citation type="submission" date="2014-03" db="EMBL/GenBank/DDBJ databases">
        <title>The draft genome sequence of Thalassospira mesophila JCM 18969.</title>
        <authorList>
            <person name="Lai Q."/>
            <person name="Shao Z."/>
        </authorList>
    </citation>
    <scope>NUCLEOTIDE SEQUENCE [LARGE SCALE GENOMIC DNA]</scope>
    <source>
        <strain evidence="1 2">JCM 18969</strain>
    </source>
</reference>
<evidence type="ECO:0000313" key="2">
    <source>
        <dbReference type="Proteomes" id="UP000193391"/>
    </source>
</evidence>
<dbReference type="OrthoDB" id="7361666at2"/>
<sequence>MTLEQFKQDLKRVLSLIATSQRFLEEGKVVELGSLETRIADLCGNAKGLSAQERSEAAPFLAALQADLTQLEDSMRVEHASLQRQLKGLNNSNQAVNAYTQTARNR</sequence>
<dbReference type="Proteomes" id="UP000193391">
    <property type="component" value="Unassembled WGS sequence"/>
</dbReference>
<protein>
    <recommendedName>
        <fullName evidence="3">Flagellar protein FliT</fullName>
    </recommendedName>
</protein>
<dbReference type="AlphaFoldDB" id="A0A1Y2L3E8"/>
<dbReference type="EMBL" id="JFKA01000002">
    <property type="protein sequence ID" value="OSQ39697.1"/>
    <property type="molecule type" value="Genomic_DNA"/>
</dbReference>
<gene>
    <name evidence="1" type="ORF">TMES_06945</name>
</gene>
<proteinExistence type="predicted"/>